<evidence type="ECO:0000313" key="3">
    <source>
        <dbReference type="Proteomes" id="UP000550787"/>
    </source>
</evidence>
<proteinExistence type="predicted"/>
<dbReference type="PANTHER" id="PTHR43179:SF7">
    <property type="entry name" value="RHAMNOSYLTRANSFERASE WBBL"/>
    <property type="match status" value="1"/>
</dbReference>
<evidence type="ECO:0000259" key="1">
    <source>
        <dbReference type="Pfam" id="PF00535"/>
    </source>
</evidence>
<dbReference type="InterPro" id="IPR001173">
    <property type="entry name" value="Glyco_trans_2-like"/>
</dbReference>
<dbReference type="Gene3D" id="3.90.550.10">
    <property type="entry name" value="Spore Coat Polysaccharide Biosynthesis Protein SpsA, Chain A"/>
    <property type="match status" value="1"/>
</dbReference>
<dbReference type="SUPFAM" id="SSF53448">
    <property type="entry name" value="Nucleotide-diphospho-sugar transferases"/>
    <property type="match status" value="1"/>
</dbReference>
<sequence>MPTPPGDTVVGLLLDIACLLLSNGADAPAIENTVGAFASCLGHDAGLTITYRVDAFLLDIGTSSGEQARHAVPIATMRVAPSVIEPLLALAGHASCTQDDIHAARARALRRDAAADPGHQPAWYRFDPDWYRAAYPFVAEQMVFLGCDDVVAYFRDFGIGLGHSPNPFFDEAWYRTAHPDIARLIADGVVQNGFVHYLTTGFADRSPHWLFDSGLYRRAHPDLSPEGLAIRGYRNLYDHYLEVGDPSGLRGQWLFDPSGRFRQVAASLPHVAPTLSLSPCFDAIWYLKTYPEVAALIAAGAYSCALHHYLANPTPTRFCATPWFSEDYYRVFYEDVDSALRNGTFRTGYEHFLEFGLREWRRPHPDVDLRAFRDRLARTNPEMRLEPDPFRFWLAVPADLRIAPAPPRIDEAISRDAFRQAAEDMLLLHAHEPIDFTPDGPADLAVVMVAHNRFSLTMQALAALRTGGPGNMQVIIADSGSHDETRHLERYVAGARIIRFARNVGYIEACNAALRMVTAPCTLYLNNDLIVEYGAIARALRRLHAAPDIGAVGAKIVRSNGILQEAGSILWRDGTTSGYLRDRDPATPEANFVREADYCSGAFLLARTGLLHQLDGFDPAFSPAYYEEVDLCVRMRKAGYRVVYDPSVMVRHLEYGSSDTDHSRVLMHRNHRVFSDRHRDILRYCQPRAAGNAIFARSPRGARRRILYIEDRPPIRRHGAGYARSNDIVRLMVEMDYQVTIFPILMTDTPLLDIYGALPDSVEILHDRHIGMLADLIRERPGYYDLVWVGRTHNLAQILPILAASPAALPVEGFILDTECIAAPRTAERARVLGLASPPKLDQAVRDELACAYFCQQIVAVSDHDAALVRSAGYDNVAVLGHMLEPAPTPSGWAERSGILFLGALHDMESPNYDSIAWFITQVMPRMPAEMHLTIAGHVDPSVHFSALAGHGRVTFLGAVDDPRPLYDRHRVFVAPTRFAGGLPYKVHEAAAHGLPVVASTVLCRQVGWDVGTDILCGGSDDPQCFADAIMALYEDAGLWRTVRDGAIGRIARENDPHAYRRRLADILEKLLSMG</sequence>
<dbReference type="GO" id="GO:0016740">
    <property type="term" value="F:transferase activity"/>
    <property type="evidence" value="ECO:0007669"/>
    <property type="project" value="UniProtKB-KW"/>
</dbReference>
<gene>
    <name evidence="2" type="ORF">HLH33_00240</name>
</gene>
<dbReference type="Pfam" id="PF13692">
    <property type="entry name" value="Glyco_trans_1_4"/>
    <property type="match status" value="1"/>
</dbReference>
<feature type="domain" description="Glycosyltransferase 2-like" evidence="1">
    <location>
        <begin position="446"/>
        <end position="570"/>
    </location>
</feature>
<dbReference type="InterPro" id="IPR029044">
    <property type="entry name" value="Nucleotide-diphossugar_trans"/>
</dbReference>
<dbReference type="Pfam" id="PF00535">
    <property type="entry name" value="Glycos_transf_2"/>
    <property type="match status" value="1"/>
</dbReference>
<comment type="caution">
    <text evidence="2">The sequence shown here is derived from an EMBL/GenBank/DDBJ whole genome shotgun (WGS) entry which is preliminary data.</text>
</comment>
<protein>
    <submittedName>
        <fullName evidence="2">Glycosyltransferase</fullName>
    </submittedName>
</protein>
<dbReference type="CDD" id="cd04186">
    <property type="entry name" value="GT_2_like_c"/>
    <property type="match status" value="1"/>
</dbReference>
<reference evidence="2 3" key="1">
    <citation type="submission" date="2020-04" db="EMBL/GenBank/DDBJ databases">
        <title>Description of novel Gluconacetobacter.</title>
        <authorList>
            <person name="Sombolestani A."/>
        </authorList>
    </citation>
    <scope>NUCLEOTIDE SEQUENCE [LARGE SCALE GENOMIC DNA]</scope>
    <source>
        <strain evidence="2 3">LMG 7603</strain>
    </source>
</reference>
<dbReference type="Gene3D" id="3.40.50.2000">
    <property type="entry name" value="Glycogen Phosphorylase B"/>
    <property type="match status" value="1"/>
</dbReference>
<keyword evidence="2" id="KW-0808">Transferase</keyword>
<dbReference type="SUPFAM" id="SSF53756">
    <property type="entry name" value="UDP-Glycosyltransferase/glycogen phosphorylase"/>
    <property type="match status" value="1"/>
</dbReference>
<dbReference type="EMBL" id="JABEQG010000001">
    <property type="protein sequence ID" value="MBB2154751.1"/>
    <property type="molecule type" value="Genomic_DNA"/>
</dbReference>
<dbReference type="CDD" id="cd03801">
    <property type="entry name" value="GT4_PimA-like"/>
    <property type="match status" value="1"/>
</dbReference>
<organism evidence="2 3">
    <name type="scientific">Gluconacetobacter diazotrophicus</name>
    <name type="common">Acetobacter diazotrophicus</name>
    <dbReference type="NCBI Taxonomy" id="33996"/>
    <lineage>
        <taxon>Bacteria</taxon>
        <taxon>Pseudomonadati</taxon>
        <taxon>Pseudomonadota</taxon>
        <taxon>Alphaproteobacteria</taxon>
        <taxon>Acetobacterales</taxon>
        <taxon>Acetobacteraceae</taxon>
        <taxon>Gluconacetobacter</taxon>
    </lineage>
</organism>
<dbReference type="RefSeq" id="WP_012553168.1">
    <property type="nucleotide sequence ID" value="NZ_JABEQG010000001.1"/>
</dbReference>
<dbReference type="Proteomes" id="UP000550787">
    <property type="component" value="Unassembled WGS sequence"/>
</dbReference>
<dbReference type="PANTHER" id="PTHR43179">
    <property type="entry name" value="RHAMNOSYLTRANSFERASE WBBL"/>
    <property type="match status" value="1"/>
</dbReference>
<dbReference type="AlphaFoldDB" id="A0A7W4FBM5"/>
<accession>A0A7W4FBM5</accession>
<evidence type="ECO:0000313" key="2">
    <source>
        <dbReference type="EMBL" id="MBB2154751.1"/>
    </source>
</evidence>
<name>A0A7W4FBM5_GLUDI</name>